<organism evidence="2 3">
    <name type="scientific">Congregibacter brevis</name>
    <dbReference type="NCBI Taxonomy" id="3081201"/>
    <lineage>
        <taxon>Bacteria</taxon>
        <taxon>Pseudomonadati</taxon>
        <taxon>Pseudomonadota</taxon>
        <taxon>Gammaproteobacteria</taxon>
        <taxon>Cellvibrionales</taxon>
        <taxon>Halieaceae</taxon>
        <taxon>Congregibacter</taxon>
    </lineage>
</organism>
<reference evidence="2 3" key="1">
    <citation type="submission" date="2023-10" db="EMBL/GenBank/DDBJ databases">
        <title>Two novel species belonging to the OM43/NOR5 clade.</title>
        <authorList>
            <person name="Park M."/>
        </authorList>
    </citation>
    <scope>NUCLEOTIDE SEQUENCE [LARGE SCALE GENOMIC DNA]</scope>
    <source>
        <strain evidence="2 3">IMCC45268</strain>
    </source>
</reference>
<dbReference type="PANTHER" id="PTHR33383">
    <property type="entry name" value="MEMBRANE PROTEIN INSERTION EFFICIENCY FACTOR-RELATED"/>
    <property type="match status" value="1"/>
</dbReference>
<name>A0ABZ0IEA6_9GAMM</name>
<comment type="similarity">
    <text evidence="1">Belongs to the UPF0161 family.</text>
</comment>
<dbReference type="SMART" id="SM01234">
    <property type="entry name" value="Haemolytic"/>
    <property type="match status" value="1"/>
</dbReference>
<protein>
    <recommendedName>
        <fullName evidence="1">Putative membrane protein insertion efficiency factor</fullName>
    </recommendedName>
</protein>
<proteinExistence type="inferred from homology"/>
<accession>A0ABZ0IEA6</accession>
<evidence type="ECO:0000313" key="2">
    <source>
        <dbReference type="EMBL" id="WOJ97445.1"/>
    </source>
</evidence>
<sequence>MNSLFQTVLQAMIRGYQLLLSPLLGNHCRYYPSCSSYAAEAIETHGAWKGSRLSAARLLRCHPWHEGGADPVPPACQHQD</sequence>
<dbReference type="NCBIfam" id="TIGR00278">
    <property type="entry name" value="membrane protein insertion efficiency factor YidD"/>
    <property type="match status" value="1"/>
</dbReference>
<keyword evidence="1" id="KW-0472">Membrane</keyword>
<comment type="function">
    <text evidence="1">Could be involved in insertion of integral membrane proteins into the membrane.</text>
</comment>
<dbReference type="EMBL" id="CP136865">
    <property type="protein sequence ID" value="WOJ97445.1"/>
    <property type="molecule type" value="Genomic_DNA"/>
</dbReference>
<evidence type="ECO:0000256" key="1">
    <source>
        <dbReference type="HAMAP-Rule" id="MF_00386"/>
    </source>
</evidence>
<dbReference type="InterPro" id="IPR002696">
    <property type="entry name" value="Membr_insert_effic_factor_YidD"/>
</dbReference>
<dbReference type="HAMAP" id="MF_00386">
    <property type="entry name" value="UPF0161_YidD"/>
    <property type="match status" value="1"/>
</dbReference>
<dbReference type="PANTHER" id="PTHR33383:SF1">
    <property type="entry name" value="MEMBRANE PROTEIN INSERTION EFFICIENCY FACTOR-RELATED"/>
    <property type="match status" value="1"/>
</dbReference>
<comment type="subcellular location">
    <subcellularLocation>
        <location evidence="1">Cell membrane</location>
        <topology evidence="1">Peripheral membrane protein</topology>
        <orientation evidence="1">Cytoplasmic side</orientation>
    </subcellularLocation>
</comment>
<keyword evidence="3" id="KW-1185">Reference proteome</keyword>
<evidence type="ECO:0000313" key="3">
    <source>
        <dbReference type="Proteomes" id="UP001626549"/>
    </source>
</evidence>
<dbReference type="Pfam" id="PF01809">
    <property type="entry name" value="YidD"/>
    <property type="match status" value="1"/>
</dbReference>
<gene>
    <name evidence="2" type="primary">yidD</name>
    <name evidence="2" type="ORF">R0137_02465</name>
</gene>
<dbReference type="Proteomes" id="UP001626549">
    <property type="component" value="Chromosome"/>
</dbReference>
<keyword evidence="1" id="KW-1003">Cell membrane</keyword>